<dbReference type="PANTHER" id="PTHR33217">
    <property type="entry name" value="TRANSPOSASE FOR INSERTION SEQUENCE ELEMENT IS1081"/>
    <property type="match status" value="1"/>
</dbReference>
<dbReference type="Proteomes" id="UP000250079">
    <property type="component" value="Chromosome"/>
</dbReference>
<dbReference type="InterPro" id="IPR001207">
    <property type="entry name" value="Transposase_mutator"/>
</dbReference>
<evidence type="ECO:0000256" key="5">
    <source>
        <dbReference type="ARBA" id="ARBA00023172"/>
    </source>
</evidence>
<dbReference type="GO" id="GO:0004803">
    <property type="term" value="F:transposase activity"/>
    <property type="evidence" value="ECO:0007669"/>
    <property type="project" value="UniProtKB-UniRule"/>
</dbReference>
<comment type="similarity">
    <text evidence="2 6">Belongs to the transposase mutator family.</text>
</comment>
<name>A0A2Z2NQW7_9GAMM</name>
<keyword evidence="3 6" id="KW-0815">Transposition</keyword>
<evidence type="ECO:0000313" key="7">
    <source>
        <dbReference type="EMBL" id="ASJ72098.1"/>
    </source>
</evidence>
<accession>A0A2Z2NQW7</accession>
<keyword evidence="6" id="KW-0814">Transposable element</keyword>
<gene>
    <name evidence="7" type="ORF">IMCC3135_10020</name>
</gene>
<dbReference type="EMBL" id="CP018632">
    <property type="protein sequence ID" value="ASJ72098.1"/>
    <property type="molecule type" value="Genomic_DNA"/>
</dbReference>
<evidence type="ECO:0000256" key="3">
    <source>
        <dbReference type="ARBA" id="ARBA00022578"/>
    </source>
</evidence>
<protein>
    <recommendedName>
        <fullName evidence="6">Mutator family transposase</fullName>
    </recommendedName>
</protein>
<evidence type="ECO:0000256" key="2">
    <source>
        <dbReference type="ARBA" id="ARBA00010961"/>
    </source>
</evidence>
<dbReference type="PANTHER" id="PTHR33217:SF9">
    <property type="entry name" value="MUTATOR FAMILY TRANSPOSASE"/>
    <property type="match status" value="1"/>
</dbReference>
<keyword evidence="4 6" id="KW-0238">DNA-binding</keyword>
<keyword evidence="8" id="KW-1185">Reference proteome</keyword>
<evidence type="ECO:0000313" key="8">
    <source>
        <dbReference type="Proteomes" id="UP000250079"/>
    </source>
</evidence>
<dbReference type="KEGG" id="gai:IMCC3135_10020"/>
<keyword evidence="5 6" id="KW-0233">DNA recombination</keyword>
<evidence type="ECO:0000256" key="1">
    <source>
        <dbReference type="ARBA" id="ARBA00002190"/>
    </source>
</evidence>
<dbReference type="AlphaFoldDB" id="A0A2Z2NQW7"/>
<organism evidence="7 8">
    <name type="scientific">Granulosicoccus antarcticus IMCC3135</name>
    <dbReference type="NCBI Taxonomy" id="1192854"/>
    <lineage>
        <taxon>Bacteria</taxon>
        <taxon>Pseudomonadati</taxon>
        <taxon>Pseudomonadota</taxon>
        <taxon>Gammaproteobacteria</taxon>
        <taxon>Chromatiales</taxon>
        <taxon>Granulosicoccaceae</taxon>
        <taxon>Granulosicoccus</taxon>
    </lineage>
</organism>
<dbReference type="Pfam" id="PF00872">
    <property type="entry name" value="Transposase_mut"/>
    <property type="match status" value="1"/>
</dbReference>
<dbReference type="GO" id="GO:0003677">
    <property type="term" value="F:DNA binding"/>
    <property type="evidence" value="ECO:0007669"/>
    <property type="project" value="UniProtKB-UniRule"/>
</dbReference>
<dbReference type="GO" id="GO:0006313">
    <property type="term" value="P:DNA transposition"/>
    <property type="evidence" value="ECO:0007669"/>
    <property type="project" value="UniProtKB-UniRule"/>
</dbReference>
<proteinExistence type="inferred from homology"/>
<evidence type="ECO:0000256" key="4">
    <source>
        <dbReference type="ARBA" id="ARBA00023125"/>
    </source>
</evidence>
<evidence type="ECO:0000256" key="6">
    <source>
        <dbReference type="RuleBase" id="RU365089"/>
    </source>
</evidence>
<comment type="function">
    <text evidence="1 6">Required for the transposition of the insertion element.</text>
</comment>
<reference evidence="7 8" key="1">
    <citation type="submission" date="2016-12" db="EMBL/GenBank/DDBJ databases">
        <authorList>
            <person name="Song W.-J."/>
            <person name="Kurnit D.M."/>
        </authorList>
    </citation>
    <scope>NUCLEOTIDE SEQUENCE [LARGE SCALE GENOMIC DNA]</scope>
    <source>
        <strain evidence="7 8">IMCC3135</strain>
    </source>
</reference>
<sequence length="229" mass="25401">MKKDNVVQFEGRDENTDLLTQLLQTGARQLLAQAIEAEVSDFLSQFQDRTLANGRAAVVRNGHQPEREIQTGIGPVTVKVPKVRARDGEPVTFRSALVPPYVRRTKSIEAALPWLYLKGISSGEMQSALEVLVGPEAKGLSASTISRLKQVWGEEYEAWCQAPLDKDQWVYVWVDGIHSGLRSDDSKLCALTVIGVNEQGKKQILAIEDSTRESTQSWREVLLSSRLAA</sequence>